<dbReference type="InterPro" id="IPR013762">
    <property type="entry name" value="Integrase-like_cat_sf"/>
</dbReference>
<dbReference type="EMBL" id="SSOA01000004">
    <property type="protein sequence ID" value="THF50230.1"/>
    <property type="molecule type" value="Genomic_DNA"/>
</dbReference>
<reference evidence="2 3" key="1">
    <citation type="submission" date="2019-04" db="EMBL/GenBank/DDBJ databases">
        <title>Rhizobium terrae sp. nov., isolated from a paddy soil.</title>
        <authorList>
            <person name="Lin S.-Y."/>
            <person name="Hameed A."/>
            <person name="Huang H.-I."/>
            <person name="Young C.-C."/>
        </authorList>
    </citation>
    <scope>NUCLEOTIDE SEQUENCE [LARGE SCALE GENOMIC DNA]</scope>
    <source>
        <strain evidence="2 3">CC-HIH110</strain>
    </source>
</reference>
<dbReference type="Gene3D" id="1.10.443.10">
    <property type="entry name" value="Intergrase catalytic core"/>
    <property type="match status" value="1"/>
</dbReference>
<dbReference type="RefSeq" id="WP_190235943.1">
    <property type="nucleotide sequence ID" value="NZ_SSOA01000004.1"/>
</dbReference>
<dbReference type="InterPro" id="IPR011010">
    <property type="entry name" value="DNA_brk_join_enz"/>
</dbReference>
<comment type="caution">
    <text evidence="2">The sequence shown here is derived from an EMBL/GenBank/DDBJ whole genome shotgun (WGS) entry which is preliminary data.</text>
</comment>
<proteinExistence type="predicted"/>
<dbReference type="GO" id="GO:0003677">
    <property type="term" value="F:DNA binding"/>
    <property type="evidence" value="ECO:0007669"/>
    <property type="project" value="InterPro"/>
</dbReference>
<keyword evidence="3" id="KW-1185">Reference proteome</keyword>
<keyword evidence="1" id="KW-0233">DNA recombination</keyword>
<dbReference type="GO" id="GO:0015074">
    <property type="term" value="P:DNA integration"/>
    <property type="evidence" value="ECO:0007669"/>
    <property type="project" value="InterPro"/>
</dbReference>
<organism evidence="2 3">
    <name type="scientific">Allorhizobium terrae</name>
    <dbReference type="NCBI Taxonomy" id="1848972"/>
    <lineage>
        <taxon>Bacteria</taxon>
        <taxon>Pseudomonadati</taxon>
        <taxon>Pseudomonadota</taxon>
        <taxon>Alphaproteobacteria</taxon>
        <taxon>Hyphomicrobiales</taxon>
        <taxon>Rhizobiaceae</taxon>
        <taxon>Rhizobium/Agrobacterium group</taxon>
        <taxon>Allorhizobium</taxon>
    </lineage>
</organism>
<name>A0A4S3ZWJ3_9HYPH</name>
<dbReference type="SUPFAM" id="SSF56349">
    <property type="entry name" value="DNA breaking-rejoining enzymes"/>
    <property type="match status" value="1"/>
</dbReference>
<dbReference type="CDD" id="cd01184">
    <property type="entry name" value="INT_C_like_1"/>
    <property type="match status" value="1"/>
</dbReference>
<evidence type="ECO:0000256" key="1">
    <source>
        <dbReference type="ARBA" id="ARBA00023172"/>
    </source>
</evidence>
<evidence type="ECO:0000313" key="2">
    <source>
        <dbReference type="EMBL" id="THF50230.1"/>
    </source>
</evidence>
<dbReference type="AlphaFoldDB" id="A0A4S3ZWJ3"/>
<accession>A0A4S3ZWJ3</accession>
<sequence>MYITYRKSGVRFQIAVPVDLHPRLGRTPIRIPLGMISATSARRIARLLSGHAERLFIGARSQEMNAMSKPDLRDALIAELQGQLAEMADQFEEYRTNSERLLAVETENARLTGQNEVLATVVPIGEHLGALADGMEALEAKVRTLPRTQQGGVEDALALLQDQMTSLSQAVQMSLDGGPVRPLLSEVLEDWTEVRSGFGIATKKIDTDRNRVLDFIAFAGDKPANKYTYYDVQRFANLLVRVPGNYSKIPHLKGKPRQDAADYNDRLPPEDRLPTLSVKSIEDNYLSPLRVLFRDVAAEHSFRSPLTDVEIRISSDATPSVERLPFAVPELNRWFAHAAKEERADMKWLPLLGTITGARIAELIFLQGKDIYRMRGDDGLECWVLDLRTDLIAEGGGTQKRKTKNKPSRRLIALHETFETLGFIRYTQSRQDDEWLFPAAFYYGKRRVSNPADAASKRMNRMLKDVGIHERQVQVFHSTRHTAKDIMRMARVGERTHDLQTGHALDTVSKRYGLKHLGQQELEVLRSLPLPEGLDLTPYMEQGAAAP</sequence>
<evidence type="ECO:0000313" key="3">
    <source>
        <dbReference type="Proteomes" id="UP000310754"/>
    </source>
</evidence>
<dbReference type="GO" id="GO:0006310">
    <property type="term" value="P:DNA recombination"/>
    <property type="evidence" value="ECO:0007669"/>
    <property type="project" value="UniProtKB-KW"/>
</dbReference>
<protein>
    <submittedName>
        <fullName evidence="2">Site-specific integrase</fullName>
    </submittedName>
</protein>
<dbReference type="Proteomes" id="UP000310754">
    <property type="component" value="Unassembled WGS sequence"/>
</dbReference>
<gene>
    <name evidence="2" type="ORF">E6C51_10825</name>
</gene>